<dbReference type="PANTHER" id="PTHR23513">
    <property type="entry name" value="INTEGRAL MEMBRANE EFFLUX PROTEIN-RELATED"/>
    <property type="match status" value="1"/>
</dbReference>
<evidence type="ECO:0000256" key="4">
    <source>
        <dbReference type="ARBA" id="ARBA00022989"/>
    </source>
</evidence>
<keyword evidence="4 6" id="KW-1133">Transmembrane helix</keyword>
<evidence type="ECO:0000313" key="9">
    <source>
        <dbReference type="Proteomes" id="UP000470470"/>
    </source>
</evidence>
<name>A0A7K3WBC6_9ACTN</name>
<keyword evidence="2" id="KW-1003">Cell membrane</keyword>
<evidence type="ECO:0000259" key="7">
    <source>
        <dbReference type="PROSITE" id="PS50850"/>
    </source>
</evidence>
<feature type="domain" description="Major facilitator superfamily (MFS) profile" evidence="7">
    <location>
        <begin position="221"/>
        <end position="429"/>
    </location>
</feature>
<feature type="transmembrane region" description="Helical" evidence="6">
    <location>
        <begin position="55"/>
        <end position="76"/>
    </location>
</feature>
<dbReference type="Proteomes" id="UP000470470">
    <property type="component" value="Unassembled WGS sequence"/>
</dbReference>
<dbReference type="GO" id="GO:0005886">
    <property type="term" value="C:plasma membrane"/>
    <property type="evidence" value="ECO:0007669"/>
    <property type="project" value="UniProtKB-SubCell"/>
</dbReference>
<dbReference type="InterPro" id="IPR036259">
    <property type="entry name" value="MFS_trans_sf"/>
</dbReference>
<organism evidence="8 9">
    <name type="scientific">Goekera deserti</name>
    <dbReference type="NCBI Taxonomy" id="2497753"/>
    <lineage>
        <taxon>Bacteria</taxon>
        <taxon>Bacillati</taxon>
        <taxon>Actinomycetota</taxon>
        <taxon>Actinomycetes</taxon>
        <taxon>Geodermatophilales</taxon>
        <taxon>Geodermatophilaceae</taxon>
        <taxon>Goekera</taxon>
    </lineage>
</organism>
<dbReference type="GO" id="GO:0022857">
    <property type="term" value="F:transmembrane transporter activity"/>
    <property type="evidence" value="ECO:0007669"/>
    <property type="project" value="InterPro"/>
</dbReference>
<proteinExistence type="predicted"/>
<reference evidence="8 9" key="1">
    <citation type="submission" date="2020-02" db="EMBL/GenBank/DDBJ databases">
        <title>The whole genome sequence of CPCC 205119.</title>
        <authorList>
            <person name="Jiang Z."/>
        </authorList>
    </citation>
    <scope>NUCLEOTIDE SEQUENCE [LARGE SCALE GENOMIC DNA]</scope>
    <source>
        <strain evidence="8 9">CPCC 205119</strain>
    </source>
</reference>
<keyword evidence="9" id="KW-1185">Reference proteome</keyword>
<dbReference type="InterPro" id="IPR020846">
    <property type="entry name" value="MFS_dom"/>
</dbReference>
<dbReference type="PANTHER" id="PTHR23513:SF11">
    <property type="entry name" value="STAPHYLOFERRIN A TRANSPORTER"/>
    <property type="match status" value="1"/>
</dbReference>
<feature type="transmembrane region" description="Helical" evidence="6">
    <location>
        <begin position="325"/>
        <end position="348"/>
    </location>
</feature>
<dbReference type="PROSITE" id="PS50850">
    <property type="entry name" value="MFS"/>
    <property type="match status" value="1"/>
</dbReference>
<evidence type="ECO:0000256" key="2">
    <source>
        <dbReference type="ARBA" id="ARBA00022475"/>
    </source>
</evidence>
<feature type="transmembrane region" description="Helical" evidence="6">
    <location>
        <begin position="389"/>
        <end position="411"/>
    </location>
</feature>
<dbReference type="AlphaFoldDB" id="A0A7K3WBC6"/>
<feature type="transmembrane region" description="Helical" evidence="6">
    <location>
        <begin position="97"/>
        <end position="122"/>
    </location>
</feature>
<keyword evidence="3 6" id="KW-0812">Transmembrane</keyword>
<keyword evidence="5 6" id="KW-0472">Membrane</keyword>
<evidence type="ECO:0000313" key="8">
    <source>
        <dbReference type="EMBL" id="NEL53778.1"/>
    </source>
</evidence>
<comment type="caution">
    <text evidence="8">The sequence shown here is derived from an EMBL/GenBank/DDBJ whole genome shotgun (WGS) entry which is preliminary data.</text>
</comment>
<evidence type="ECO:0000256" key="6">
    <source>
        <dbReference type="SAM" id="Phobius"/>
    </source>
</evidence>
<gene>
    <name evidence="8" type="ORF">G1H19_07150</name>
</gene>
<evidence type="ECO:0000256" key="3">
    <source>
        <dbReference type="ARBA" id="ARBA00022692"/>
    </source>
</evidence>
<feature type="transmembrane region" description="Helical" evidence="6">
    <location>
        <begin position="230"/>
        <end position="252"/>
    </location>
</feature>
<dbReference type="RefSeq" id="WP_162392667.1">
    <property type="nucleotide sequence ID" value="NZ_JAABOZ010000002.1"/>
</dbReference>
<evidence type="ECO:0000256" key="1">
    <source>
        <dbReference type="ARBA" id="ARBA00004651"/>
    </source>
</evidence>
<dbReference type="EMBL" id="JAAGWK010000009">
    <property type="protein sequence ID" value="NEL53778.1"/>
    <property type="molecule type" value="Genomic_DNA"/>
</dbReference>
<comment type="subcellular location">
    <subcellularLocation>
        <location evidence="1">Cell membrane</location>
        <topology evidence="1">Multi-pass membrane protein</topology>
    </subcellularLocation>
</comment>
<feature type="transmembrane region" description="Helical" evidence="6">
    <location>
        <begin position="360"/>
        <end position="383"/>
    </location>
</feature>
<feature type="transmembrane region" description="Helical" evidence="6">
    <location>
        <begin position="12"/>
        <end position="35"/>
    </location>
</feature>
<sequence length="429" mass="43198">MTHRPPTRERRTTYGEVFAVAEFRTLFGSVLTSSLGDELARLALTLLVYARTDSALLAAVTFGVSYLPWVLGGPVLSSLADRLPRHRVMITSDVARAVLVAVMAVPGVPLPVLIGLMLLASLCAPPFESARSALSAVVLEGDRYAVGTSVQGVTLQLVQVVGFLLSGVLVHAYGASAALLVAAGAYAASAALVSRGLVRRPAPAPESGDAGSVWSDTAAGLAFVARAPRLLAIVGVLWLGCLFLDAPTGLASGLSDEFGGGSRTASVLVAASSAGTVVGGVLVGRFCSARRREALLVPLVLLSLTSVLLAGLAPRVLPDGRPTVVAVTALFVLAGIGGSWTIPLNVAFVQAVPDEFRGRAFGVAVAGLSGSQGLGIVLAGLAAEAALPSTVVAGCGALGLLAVLAPLVALVRTRPRAGAEPAATGPSGA</sequence>
<feature type="transmembrane region" description="Helical" evidence="6">
    <location>
        <begin position="172"/>
        <end position="193"/>
    </location>
</feature>
<dbReference type="Gene3D" id="1.20.1250.20">
    <property type="entry name" value="MFS general substrate transporter like domains"/>
    <property type="match status" value="1"/>
</dbReference>
<dbReference type="Pfam" id="PF07690">
    <property type="entry name" value="MFS_1"/>
    <property type="match status" value="2"/>
</dbReference>
<dbReference type="SUPFAM" id="SSF103473">
    <property type="entry name" value="MFS general substrate transporter"/>
    <property type="match status" value="1"/>
</dbReference>
<dbReference type="CDD" id="cd06173">
    <property type="entry name" value="MFS_MefA_like"/>
    <property type="match status" value="1"/>
</dbReference>
<accession>A0A7K3WBC6</accession>
<feature type="transmembrane region" description="Helical" evidence="6">
    <location>
        <begin position="264"/>
        <end position="283"/>
    </location>
</feature>
<evidence type="ECO:0000256" key="5">
    <source>
        <dbReference type="ARBA" id="ARBA00023136"/>
    </source>
</evidence>
<protein>
    <submittedName>
        <fullName evidence="8">MFS transporter</fullName>
    </submittedName>
</protein>
<dbReference type="InterPro" id="IPR011701">
    <property type="entry name" value="MFS"/>
</dbReference>
<feature type="transmembrane region" description="Helical" evidence="6">
    <location>
        <begin position="295"/>
        <end position="313"/>
    </location>
</feature>